<keyword evidence="3" id="KW-1185">Reference proteome</keyword>
<sequence length="118" mass="13947">MSNGVENRGSNGSDNKVRDIKVVYECIRQMLSLDTDLVIEELDMMKEVNDAIITRYRDLNSYSEEMYQYSNEYNNNNLSLDTNTLQLIENRVDKLLLTVEEMEEWSHEMEVKSNRVRN</sequence>
<evidence type="ECO:0000256" key="1">
    <source>
        <dbReference type="ARBA" id="ARBA00008468"/>
    </source>
</evidence>
<dbReference type="EMBL" id="BTGB01000004">
    <property type="protein sequence ID" value="GMM46703.1"/>
    <property type="molecule type" value="Genomic_DNA"/>
</dbReference>
<gene>
    <name evidence="2" type="ORF">DAPK24_032780</name>
</gene>
<comment type="caution">
    <text evidence="2">The sequence shown here is derived from an EMBL/GenBank/DDBJ whole genome shotgun (WGS) entry which is preliminary data.</text>
</comment>
<dbReference type="InterPro" id="IPR019269">
    <property type="entry name" value="BLOC1_su2"/>
</dbReference>
<organism evidence="2 3">
    <name type="scientific">Pichia kluyveri</name>
    <name type="common">Yeast</name>
    <dbReference type="NCBI Taxonomy" id="36015"/>
    <lineage>
        <taxon>Eukaryota</taxon>
        <taxon>Fungi</taxon>
        <taxon>Dikarya</taxon>
        <taxon>Ascomycota</taxon>
        <taxon>Saccharomycotina</taxon>
        <taxon>Pichiomycetes</taxon>
        <taxon>Pichiales</taxon>
        <taxon>Pichiaceae</taxon>
        <taxon>Pichia</taxon>
    </lineage>
</organism>
<name>A0AAV5R668_PICKL</name>
<protein>
    <recommendedName>
        <fullName evidence="4">Biogenesis of lysosome-related organelles complex 1 subunit BLI1</fullName>
    </recommendedName>
</protein>
<evidence type="ECO:0000313" key="2">
    <source>
        <dbReference type="EMBL" id="GMM46703.1"/>
    </source>
</evidence>
<reference evidence="2 3" key="1">
    <citation type="journal article" date="2023" name="Elife">
        <title>Identification of key yeast species and microbe-microbe interactions impacting larval growth of Drosophila in the wild.</title>
        <authorList>
            <person name="Mure A."/>
            <person name="Sugiura Y."/>
            <person name="Maeda R."/>
            <person name="Honda K."/>
            <person name="Sakurai N."/>
            <person name="Takahashi Y."/>
            <person name="Watada M."/>
            <person name="Katoh T."/>
            <person name="Gotoh A."/>
            <person name="Gotoh Y."/>
            <person name="Taniguchi I."/>
            <person name="Nakamura K."/>
            <person name="Hayashi T."/>
            <person name="Katayama T."/>
            <person name="Uemura T."/>
            <person name="Hattori Y."/>
        </authorList>
    </citation>
    <scope>NUCLEOTIDE SEQUENCE [LARGE SCALE GENOMIC DNA]</scope>
    <source>
        <strain evidence="2 3">PK-24</strain>
    </source>
</reference>
<comment type="similarity">
    <text evidence="1">Belongs to the BLOC1S2 family.</text>
</comment>
<dbReference type="Proteomes" id="UP001378960">
    <property type="component" value="Unassembled WGS sequence"/>
</dbReference>
<dbReference type="AlphaFoldDB" id="A0AAV5R668"/>
<dbReference type="Pfam" id="PF10046">
    <property type="entry name" value="BLOC1_2"/>
    <property type="match status" value="1"/>
</dbReference>
<evidence type="ECO:0000313" key="3">
    <source>
        <dbReference type="Proteomes" id="UP001378960"/>
    </source>
</evidence>
<accession>A0AAV5R668</accession>
<evidence type="ECO:0008006" key="4">
    <source>
        <dbReference type="Google" id="ProtNLM"/>
    </source>
</evidence>
<proteinExistence type="inferred from homology"/>